<dbReference type="InterPro" id="IPR036388">
    <property type="entry name" value="WH-like_DNA-bd_sf"/>
</dbReference>
<evidence type="ECO:0000256" key="2">
    <source>
        <dbReference type="ARBA" id="ARBA00023015"/>
    </source>
</evidence>
<dbReference type="PANTHER" id="PTHR30537:SF72">
    <property type="entry name" value="LYSR FAMILY TRANSCRIPTIONAL REGULATOR"/>
    <property type="match status" value="1"/>
</dbReference>
<dbReference type="GO" id="GO:0003700">
    <property type="term" value="F:DNA-binding transcription factor activity"/>
    <property type="evidence" value="ECO:0007669"/>
    <property type="project" value="InterPro"/>
</dbReference>
<dbReference type="FunFam" id="3.40.190.290:FF:000001">
    <property type="entry name" value="Transcriptional regulator, LysR family"/>
    <property type="match status" value="1"/>
</dbReference>
<protein>
    <submittedName>
        <fullName evidence="6">LysR family transcriptional regulator</fullName>
    </submittedName>
</protein>
<dbReference type="Pfam" id="PF00126">
    <property type="entry name" value="HTH_1"/>
    <property type="match status" value="1"/>
</dbReference>
<dbReference type="RefSeq" id="WP_133605829.1">
    <property type="nucleotide sequence ID" value="NZ_SNXW01000001.1"/>
</dbReference>
<organism evidence="6 7">
    <name type="scientific">Aquabacterium commune</name>
    <dbReference type="NCBI Taxonomy" id="70586"/>
    <lineage>
        <taxon>Bacteria</taxon>
        <taxon>Pseudomonadati</taxon>
        <taxon>Pseudomonadota</taxon>
        <taxon>Betaproteobacteria</taxon>
        <taxon>Burkholderiales</taxon>
        <taxon>Aquabacterium</taxon>
    </lineage>
</organism>
<dbReference type="OrthoDB" id="8538345at2"/>
<reference evidence="6 7" key="1">
    <citation type="submission" date="2019-03" db="EMBL/GenBank/DDBJ databases">
        <title>Genomic Encyclopedia of Type Strains, Phase IV (KMG-IV): sequencing the most valuable type-strain genomes for metagenomic binning, comparative biology and taxonomic classification.</title>
        <authorList>
            <person name="Goeker M."/>
        </authorList>
    </citation>
    <scope>NUCLEOTIDE SEQUENCE [LARGE SCALE GENOMIC DNA]</scope>
    <source>
        <strain evidence="6 7">DSM 11901</strain>
    </source>
</reference>
<dbReference type="InterPro" id="IPR005119">
    <property type="entry name" value="LysR_subst-bd"/>
</dbReference>
<sequence length="300" mass="33173">MDKLKAFEAFVKVVDTGGFTRAGEALGMPKATVSTLVQDLEAQLGTRLLHRSTRRVTLTADGAAYYERCVQVLDDVREADESVSSRQGAPSGRLRVDMTSAMARYLVREAVPDFLRRHPGIALELGCTDRPINLVSEGVDCVIRIGAIQDSAMAARRIGSMRFLTCAAPSYLTEHGVPIHPQELRRHRWINYFDGSGVVGWDFTKDGERLALKFDGGLALNDSNVYEDACVAGLGVGQLPAFLVEWHERAGRLVPLLADWQVESFPVHAIYPSSRHLSTKVQAFVEWVAEVFEGMPAMRR</sequence>
<dbReference type="InterPro" id="IPR000847">
    <property type="entry name" value="LysR_HTH_N"/>
</dbReference>
<accession>A0A4R6RNA1</accession>
<dbReference type="FunFam" id="1.10.10.10:FF:000001">
    <property type="entry name" value="LysR family transcriptional regulator"/>
    <property type="match status" value="1"/>
</dbReference>
<evidence type="ECO:0000259" key="5">
    <source>
        <dbReference type="PROSITE" id="PS50931"/>
    </source>
</evidence>
<keyword evidence="3" id="KW-0238">DNA-binding</keyword>
<comment type="caution">
    <text evidence="6">The sequence shown here is derived from an EMBL/GenBank/DDBJ whole genome shotgun (WGS) entry which is preliminary data.</text>
</comment>
<keyword evidence="7" id="KW-1185">Reference proteome</keyword>
<dbReference type="GO" id="GO:0006351">
    <property type="term" value="P:DNA-templated transcription"/>
    <property type="evidence" value="ECO:0007669"/>
    <property type="project" value="TreeGrafter"/>
</dbReference>
<dbReference type="Proteomes" id="UP000294593">
    <property type="component" value="Unassembled WGS sequence"/>
</dbReference>
<evidence type="ECO:0000256" key="4">
    <source>
        <dbReference type="ARBA" id="ARBA00023163"/>
    </source>
</evidence>
<dbReference type="CDD" id="cd08472">
    <property type="entry name" value="PBP2_CrgA_like_3"/>
    <property type="match status" value="1"/>
</dbReference>
<feature type="domain" description="HTH lysR-type" evidence="5">
    <location>
        <begin position="1"/>
        <end position="59"/>
    </location>
</feature>
<evidence type="ECO:0000313" key="7">
    <source>
        <dbReference type="Proteomes" id="UP000294593"/>
    </source>
</evidence>
<dbReference type="Gene3D" id="1.10.10.10">
    <property type="entry name" value="Winged helix-like DNA-binding domain superfamily/Winged helix DNA-binding domain"/>
    <property type="match status" value="1"/>
</dbReference>
<dbReference type="PROSITE" id="PS50931">
    <property type="entry name" value="HTH_LYSR"/>
    <property type="match status" value="1"/>
</dbReference>
<keyword evidence="4" id="KW-0804">Transcription</keyword>
<dbReference type="SUPFAM" id="SSF46785">
    <property type="entry name" value="Winged helix' DNA-binding domain"/>
    <property type="match status" value="1"/>
</dbReference>
<dbReference type="GO" id="GO:0043565">
    <property type="term" value="F:sequence-specific DNA binding"/>
    <property type="evidence" value="ECO:0007669"/>
    <property type="project" value="TreeGrafter"/>
</dbReference>
<dbReference type="EMBL" id="SNXW01000001">
    <property type="protein sequence ID" value="TDP88189.1"/>
    <property type="molecule type" value="Genomic_DNA"/>
</dbReference>
<evidence type="ECO:0000256" key="3">
    <source>
        <dbReference type="ARBA" id="ARBA00023125"/>
    </source>
</evidence>
<dbReference type="SUPFAM" id="SSF53850">
    <property type="entry name" value="Periplasmic binding protein-like II"/>
    <property type="match status" value="1"/>
</dbReference>
<evidence type="ECO:0000256" key="1">
    <source>
        <dbReference type="ARBA" id="ARBA00009437"/>
    </source>
</evidence>
<gene>
    <name evidence="6" type="ORF">EV672_101334</name>
</gene>
<keyword evidence="2" id="KW-0805">Transcription regulation</keyword>
<dbReference type="InterPro" id="IPR058163">
    <property type="entry name" value="LysR-type_TF_proteobact-type"/>
</dbReference>
<dbReference type="Gene3D" id="3.40.190.290">
    <property type="match status" value="1"/>
</dbReference>
<proteinExistence type="inferred from homology"/>
<dbReference type="Pfam" id="PF03466">
    <property type="entry name" value="LysR_substrate"/>
    <property type="match status" value="1"/>
</dbReference>
<dbReference type="PANTHER" id="PTHR30537">
    <property type="entry name" value="HTH-TYPE TRANSCRIPTIONAL REGULATOR"/>
    <property type="match status" value="1"/>
</dbReference>
<evidence type="ECO:0000313" key="6">
    <source>
        <dbReference type="EMBL" id="TDP88189.1"/>
    </source>
</evidence>
<dbReference type="InterPro" id="IPR036390">
    <property type="entry name" value="WH_DNA-bd_sf"/>
</dbReference>
<name>A0A4R6RNA1_9BURK</name>
<dbReference type="AlphaFoldDB" id="A0A4R6RNA1"/>
<comment type="similarity">
    <text evidence="1">Belongs to the LysR transcriptional regulatory family.</text>
</comment>